<dbReference type="SUPFAM" id="SSF111126">
    <property type="entry name" value="Ligand-binding domain in the NO signalling and Golgi transport"/>
    <property type="match status" value="1"/>
</dbReference>
<organism evidence="7 8">
    <name type="scientific">Heterorhabditis bacteriophora</name>
    <name type="common">Entomopathogenic nematode worm</name>
    <dbReference type="NCBI Taxonomy" id="37862"/>
    <lineage>
        <taxon>Eukaryota</taxon>
        <taxon>Metazoa</taxon>
        <taxon>Ecdysozoa</taxon>
        <taxon>Nematoda</taxon>
        <taxon>Chromadorea</taxon>
        <taxon>Rhabditida</taxon>
        <taxon>Rhabditina</taxon>
        <taxon>Rhabditomorpha</taxon>
        <taxon>Strongyloidea</taxon>
        <taxon>Heterorhabditidae</taxon>
        <taxon>Heterorhabditis</taxon>
    </lineage>
</organism>
<keyword evidence="2" id="KW-0547">Nucleotide-binding</keyword>
<keyword evidence="4" id="KW-1133">Transmembrane helix</keyword>
<keyword evidence="4" id="KW-0472">Membrane</keyword>
<name>A0A1I7XD89_HETBA</name>
<feature type="transmembrane region" description="Helical" evidence="4">
    <location>
        <begin position="12"/>
        <end position="34"/>
    </location>
</feature>
<dbReference type="GO" id="GO:0000166">
    <property type="term" value="F:nucleotide binding"/>
    <property type="evidence" value="ECO:0007669"/>
    <property type="project" value="UniProtKB-KW"/>
</dbReference>
<feature type="domain" description="Heme NO-binding" evidence="5">
    <location>
        <begin position="92"/>
        <end position="182"/>
    </location>
</feature>
<dbReference type="AlphaFoldDB" id="A0A1I7XD89"/>
<evidence type="ECO:0000259" key="5">
    <source>
        <dbReference type="Pfam" id="PF07700"/>
    </source>
</evidence>
<dbReference type="EC" id="4.6.1.2" evidence="1"/>
<dbReference type="InterPro" id="IPR042463">
    <property type="entry name" value="HNOB_dom_associated_sf"/>
</dbReference>
<dbReference type="GO" id="GO:0020037">
    <property type="term" value="F:heme binding"/>
    <property type="evidence" value="ECO:0007669"/>
    <property type="project" value="InterPro"/>
</dbReference>
<dbReference type="Proteomes" id="UP000095283">
    <property type="component" value="Unplaced"/>
</dbReference>
<evidence type="ECO:0000256" key="4">
    <source>
        <dbReference type="SAM" id="Phobius"/>
    </source>
</evidence>
<dbReference type="Gene3D" id="3.30.450.260">
    <property type="entry name" value="Haem NO binding associated domain"/>
    <property type="match status" value="1"/>
</dbReference>
<feature type="domain" description="Haem NO binding associated" evidence="6">
    <location>
        <begin position="273"/>
        <end position="360"/>
    </location>
</feature>
<dbReference type="GO" id="GO:0019934">
    <property type="term" value="P:cGMP-mediated signaling"/>
    <property type="evidence" value="ECO:0007669"/>
    <property type="project" value="TreeGrafter"/>
</dbReference>
<accession>A0A1I7XD89</accession>
<dbReference type="InterPro" id="IPR038158">
    <property type="entry name" value="H-NOX_domain_sf"/>
</dbReference>
<dbReference type="Gene3D" id="3.90.1520.10">
    <property type="entry name" value="H-NOX domain"/>
    <property type="match status" value="1"/>
</dbReference>
<sequence length="376" mass="43283">MKYKIFILSRYSSIRLILVGLIIFMITDTLLTAVGSKWIACLSIIQSEDARSVKSLIDTCIANMFGFIHESIRQLMLRKYGEEFWGKVLQRMPREQVWEMYGGFLIEYSMEIGWDDLIRSMSPNLKGFLDNLDSLHYFIDHVVYKANLRGPSFRCEDNPDGTITLHYYTGRPGLYPIVKGINIRIFTLILLTVKYKHNFFKGVLREAAKRIFKLDVALTITGRTQRSVQMATGERIEEHVIFLIKTLNMKETEKDTAGNPIQAASTVNDFNIRLTNEDFVTSFPYHFVVDQDCKLIQVGKGLYNHIPRDLLVSGTPLIRVFEITRPQIPLDFDSICNFINAVFVLQVKTTPMEFQKHSTKRGSQTTEGLCFGFYCC</sequence>
<dbReference type="PANTHER" id="PTHR45655:SF16">
    <property type="entry name" value="SOLUBLE GUANYLATE CYCLASE GCY-36"/>
    <property type="match status" value="1"/>
</dbReference>
<evidence type="ECO:0000256" key="1">
    <source>
        <dbReference type="ARBA" id="ARBA00012202"/>
    </source>
</evidence>
<dbReference type="GO" id="GO:0004383">
    <property type="term" value="F:guanylate cyclase activity"/>
    <property type="evidence" value="ECO:0007669"/>
    <property type="project" value="UniProtKB-EC"/>
</dbReference>
<dbReference type="GO" id="GO:0008074">
    <property type="term" value="C:guanylate cyclase complex, soluble"/>
    <property type="evidence" value="ECO:0007669"/>
    <property type="project" value="TreeGrafter"/>
</dbReference>
<proteinExistence type="predicted"/>
<evidence type="ECO:0000256" key="2">
    <source>
        <dbReference type="ARBA" id="ARBA00022741"/>
    </source>
</evidence>
<dbReference type="Pfam" id="PF07701">
    <property type="entry name" value="HNOBA"/>
    <property type="match status" value="1"/>
</dbReference>
<reference evidence="8" key="1">
    <citation type="submission" date="2016-11" db="UniProtKB">
        <authorList>
            <consortium name="WormBaseParasite"/>
        </authorList>
    </citation>
    <scope>IDENTIFICATION</scope>
</reference>
<dbReference type="PANTHER" id="PTHR45655">
    <property type="entry name" value="GUANYLATE CYCLASE SOLUBLE SUBUNIT BETA-2"/>
    <property type="match status" value="1"/>
</dbReference>
<keyword evidence="3" id="KW-0141">cGMP biosynthesis</keyword>
<evidence type="ECO:0000259" key="6">
    <source>
        <dbReference type="Pfam" id="PF07701"/>
    </source>
</evidence>
<dbReference type="GO" id="GO:0070482">
    <property type="term" value="P:response to oxygen levels"/>
    <property type="evidence" value="ECO:0007669"/>
    <property type="project" value="TreeGrafter"/>
</dbReference>
<evidence type="ECO:0000313" key="8">
    <source>
        <dbReference type="WBParaSite" id="Hba_15316"/>
    </source>
</evidence>
<protein>
    <recommendedName>
        <fullName evidence="1">guanylate cyclase</fullName>
        <ecNumber evidence="1">4.6.1.2</ecNumber>
    </recommendedName>
</protein>
<dbReference type="InterPro" id="IPR011645">
    <property type="entry name" value="HNOB_dom_associated"/>
</dbReference>
<evidence type="ECO:0000256" key="3">
    <source>
        <dbReference type="ARBA" id="ARBA00023293"/>
    </source>
</evidence>
<evidence type="ECO:0000313" key="7">
    <source>
        <dbReference type="Proteomes" id="UP000095283"/>
    </source>
</evidence>
<dbReference type="WBParaSite" id="Hba_15316">
    <property type="protein sequence ID" value="Hba_15316"/>
    <property type="gene ID" value="Hba_15316"/>
</dbReference>
<keyword evidence="4" id="KW-0812">Transmembrane</keyword>
<dbReference type="Pfam" id="PF07700">
    <property type="entry name" value="HNOB"/>
    <property type="match status" value="1"/>
</dbReference>
<keyword evidence="7" id="KW-1185">Reference proteome</keyword>
<dbReference type="InterPro" id="IPR011644">
    <property type="entry name" value="Heme_NO-bd"/>
</dbReference>
<dbReference type="InterPro" id="IPR024096">
    <property type="entry name" value="NO_sig/Golgi_transp_ligand-bd"/>
</dbReference>